<sequence length="70" mass="7486">MMGVCPDLKMAVAALELDGNGVSGTGRRWRHLTARLLDGKGCLPCYDFSDICAPDSKEEKTAVIEETGNA</sequence>
<evidence type="ECO:0000313" key="1">
    <source>
        <dbReference type="EMBL" id="VFQ84002.1"/>
    </source>
</evidence>
<proteinExistence type="predicted"/>
<name>A0A484M5A2_9ASTE</name>
<gene>
    <name evidence="1" type="ORF">CCAM_LOCUS25778</name>
</gene>
<organism evidence="1 2">
    <name type="scientific">Cuscuta campestris</name>
    <dbReference type="NCBI Taxonomy" id="132261"/>
    <lineage>
        <taxon>Eukaryota</taxon>
        <taxon>Viridiplantae</taxon>
        <taxon>Streptophyta</taxon>
        <taxon>Embryophyta</taxon>
        <taxon>Tracheophyta</taxon>
        <taxon>Spermatophyta</taxon>
        <taxon>Magnoliopsida</taxon>
        <taxon>eudicotyledons</taxon>
        <taxon>Gunneridae</taxon>
        <taxon>Pentapetalae</taxon>
        <taxon>asterids</taxon>
        <taxon>lamiids</taxon>
        <taxon>Solanales</taxon>
        <taxon>Convolvulaceae</taxon>
        <taxon>Cuscuteae</taxon>
        <taxon>Cuscuta</taxon>
        <taxon>Cuscuta subgen. Grammica</taxon>
        <taxon>Cuscuta sect. Cleistogrammica</taxon>
    </lineage>
</organism>
<evidence type="ECO:0000313" key="2">
    <source>
        <dbReference type="Proteomes" id="UP000595140"/>
    </source>
</evidence>
<reference evidence="1 2" key="1">
    <citation type="submission" date="2018-04" db="EMBL/GenBank/DDBJ databases">
        <authorList>
            <person name="Vogel A."/>
        </authorList>
    </citation>
    <scope>NUCLEOTIDE SEQUENCE [LARGE SCALE GENOMIC DNA]</scope>
</reference>
<dbReference type="Proteomes" id="UP000595140">
    <property type="component" value="Unassembled WGS sequence"/>
</dbReference>
<dbReference type="AlphaFoldDB" id="A0A484M5A2"/>
<keyword evidence="2" id="KW-1185">Reference proteome</keyword>
<dbReference type="EMBL" id="OOIL02002675">
    <property type="protein sequence ID" value="VFQ84002.1"/>
    <property type="molecule type" value="Genomic_DNA"/>
</dbReference>
<accession>A0A484M5A2</accession>
<protein>
    <submittedName>
        <fullName evidence="1">Uncharacterized protein</fullName>
    </submittedName>
</protein>